<comment type="subcellular location">
    <subcellularLocation>
        <location evidence="1 11">Cell outer membrane</location>
        <topology evidence="1 11">Multi-pass membrane protein</topology>
    </subcellularLocation>
</comment>
<evidence type="ECO:0000256" key="6">
    <source>
        <dbReference type="ARBA" id="ARBA00022729"/>
    </source>
</evidence>
<feature type="chain" id="PRO_5020483630" evidence="14">
    <location>
        <begin position="23"/>
        <end position="723"/>
    </location>
</feature>
<dbReference type="PANTHER" id="PTHR30069:SF29">
    <property type="entry name" value="HEMOGLOBIN AND HEMOGLOBIN-HAPTOGLOBIN-BINDING PROTEIN 1-RELATED"/>
    <property type="match status" value="1"/>
</dbReference>
<dbReference type="GO" id="GO:0015344">
    <property type="term" value="F:siderophore uptake transmembrane transporter activity"/>
    <property type="evidence" value="ECO:0007669"/>
    <property type="project" value="TreeGrafter"/>
</dbReference>
<keyword evidence="4 11" id="KW-1134">Transmembrane beta strand</keyword>
<evidence type="ECO:0000256" key="5">
    <source>
        <dbReference type="ARBA" id="ARBA00022692"/>
    </source>
</evidence>
<dbReference type="InterPro" id="IPR012910">
    <property type="entry name" value="Plug_dom"/>
</dbReference>
<organism evidence="17 18">
    <name type="scientific">Thiopseudomonas denitrificans</name>
    <dbReference type="NCBI Taxonomy" id="1501432"/>
    <lineage>
        <taxon>Bacteria</taxon>
        <taxon>Pseudomonadati</taxon>
        <taxon>Pseudomonadota</taxon>
        <taxon>Gammaproteobacteria</taxon>
        <taxon>Pseudomonadales</taxon>
        <taxon>Pseudomonadaceae</taxon>
        <taxon>Thiopseudomonas</taxon>
    </lineage>
</organism>
<dbReference type="InterPro" id="IPR000531">
    <property type="entry name" value="Beta-barrel_TonB"/>
</dbReference>
<keyword evidence="18" id="KW-1185">Reference proteome</keyword>
<evidence type="ECO:0000256" key="2">
    <source>
        <dbReference type="ARBA" id="ARBA00008143"/>
    </source>
</evidence>
<dbReference type="OrthoDB" id="9764669at2"/>
<protein>
    <submittedName>
        <fullName evidence="17">Hemoglobin/transferrin/lactoferrin receptor protein</fullName>
    </submittedName>
</protein>
<comment type="caution">
    <text evidence="17">The sequence shown here is derived from an EMBL/GenBank/DDBJ whole genome shotgun (WGS) entry which is preliminary data.</text>
</comment>
<dbReference type="GO" id="GO:0009279">
    <property type="term" value="C:cell outer membrane"/>
    <property type="evidence" value="ECO:0007669"/>
    <property type="project" value="UniProtKB-SubCell"/>
</dbReference>
<dbReference type="Pfam" id="PF00593">
    <property type="entry name" value="TonB_dep_Rec_b-barrel"/>
    <property type="match status" value="1"/>
</dbReference>
<evidence type="ECO:0000313" key="17">
    <source>
        <dbReference type="EMBL" id="TDQ36502.1"/>
    </source>
</evidence>
<dbReference type="CDD" id="cd01347">
    <property type="entry name" value="ligand_gated_channel"/>
    <property type="match status" value="1"/>
</dbReference>
<dbReference type="InterPro" id="IPR039426">
    <property type="entry name" value="TonB-dep_rcpt-like"/>
</dbReference>
<keyword evidence="8 11" id="KW-0472">Membrane</keyword>
<dbReference type="InterPro" id="IPR011276">
    <property type="entry name" value="TonB_haem/Hb_rcpt"/>
</dbReference>
<dbReference type="InterPro" id="IPR010949">
    <property type="entry name" value="TonB_Hb/transfer/lactofer_rcpt"/>
</dbReference>
<feature type="signal peptide" evidence="14">
    <location>
        <begin position="1"/>
        <end position="22"/>
    </location>
</feature>
<keyword evidence="9 17" id="KW-0675">Receptor</keyword>
<dbReference type="Pfam" id="PF07715">
    <property type="entry name" value="Plug"/>
    <property type="match status" value="1"/>
</dbReference>
<evidence type="ECO:0000313" key="18">
    <source>
        <dbReference type="Proteomes" id="UP000294575"/>
    </source>
</evidence>
<name>A0A4R6TV27_9GAMM</name>
<evidence type="ECO:0000259" key="16">
    <source>
        <dbReference type="Pfam" id="PF07715"/>
    </source>
</evidence>
<evidence type="ECO:0000256" key="12">
    <source>
        <dbReference type="PROSITE-ProRule" id="PRU10144"/>
    </source>
</evidence>
<dbReference type="NCBIfam" id="TIGR01786">
    <property type="entry name" value="TonB-hemlactrns"/>
    <property type="match status" value="1"/>
</dbReference>
<feature type="domain" description="TonB-dependent receptor plug" evidence="16">
    <location>
        <begin position="47"/>
        <end position="156"/>
    </location>
</feature>
<dbReference type="Gene3D" id="2.170.130.10">
    <property type="entry name" value="TonB-dependent receptor, plug domain"/>
    <property type="match status" value="1"/>
</dbReference>
<dbReference type="InterPro" id="IPR036942">
    <property type="entry name" value="Beta-barrel_TonB_sf"/>
</dbReference>
<dbReference type="GO" id="GO:0015232">
    <property type="term" value="F:heme transmembrane transporter activity"/>
    <property type="evidence" value="ECO:0007669"/>
    <property type="project" value="InterPro"/>
</dbReference>
<keyword evidence="10 11" id="KW-0998">Cell outer membrane</keyword>
<dbReference type="EMBL" id="SNYK01000012">
    <property type="protein sequence ID" value="TDQ36502.1"/>
    <property type="molecule type" value="Genomic_DNA"/>
</dbReference>
<keyword evidence="7 13" id="KW-0798">TonB box</keyword>
<dbReference type="Gene3D" id="2.40.170.20">
    <property type="entry name" value="TonB-dependent receptor, beta-barrel domain"/>
    <property type="match status" value="1"/>
</dbReference>
<evidence type="ECO:0000259" key="15">
    <source>
        <dbReference type="Pfam" id="PF00593"/>
    </source>
</evidence>
<dbReference type="NCBIfam" id="TIGR01785">
    <property type="entry name" value="TonB-hemin"/>
    <property type="match status" value="1"/>
</dbReference>
<accession>A0A4R6TV27</accession>
<feature type="domain" description="TonB-dependent receptor-like beta-barrel" evidence="15">
    <location>
        <begin position="271"/>
        <end position="685"/>
    </location>
</feature>
<evidence type="ECO:0000256" key="9">
    <source>
        <dbReference type="ARBA" id="ARBA00023170"/>
    </source>
</evidence>
<feature type="short sequence motif" description="TonB C-terminal box" evidence="12">
    <location>
        <begin position="706"/>
        <end position="723"/>
    </location>
</feature>
<gene>
    <name evidence="17" type="ORF">DFQ45_11249</name>
</gene>
<dbReference type="Proteomes" id="UP000294575">
    <property type="component" value="Unassembled WGS sequence"/>
</dbReference>
<keyword evidence="3 11" id="KW-0813">Transport</keyword>
<evidence type="ECO:0000256" key="4">
    <source>
        <dbReference type="ARBA" id="ARBA00022452"/>
    </source>
</evidence>
<sequence length="723" mass="79949">MSKFSYSILALAIAAQTQLAHAAPSQEKTQSDMGVTVISAKRVEQNLEDVIGSVSVMTAEDLEKQVVTDMNQLFRYDPSVQVTGSVGGSQNISIRGMGGNRVLMIKDGMRMNEGYGANGLNDIVGRGFIDTDTLKQVEVAKGASSSLYGSDALSGIVVFTTKDASDYLKDGETIGGSVKAGYSDNSEQASLGATLALRTGPVDHLLSVSGRKGEEQQNYKKDKKPFDIDSQSVLYKTRLHLSDTDSIGFSADLWDQEVEGSRADGLLSYFRGLGQYGYRIASEGQTQNKKTRSFKLNYLSDADRFFYDHLNVSLYLNTNQQKENEFGFLDINAPMFGTVEQRDMQQKALYKQRTKGFLSSATKRLNDMHELGYGLDIESTQSQRSVSEKRVVLGNPGSPNNRDTHTNKFPKNDIKRYGLYINDTISLLDGRWQIIPGARFDRYEMDPNGATQTDGTAFKSIKKDNVSFNLGTLYELTPELNVYAQYGQGFKVPAYDLAYIEHDLQPTTNYRYTIVPNGDLSPEKSHTYEIGLRGNTGRLSYNTAVFYNKYKDFLETALISSTTTGSVVHDIFHYRNIDSVTIKGIEAGLKYDLTHALSVYGNASWQDGKDDNTGDYISTISPLSGIVGLGYQDGSWSSDLILNWAKRMSKVNSGEVKTPGHVTLDWQVGYNFKDTVKVNLAAFNLLDKKYLKHTSAAGHAESSNLTSLQEAGRTFNASVSYLF</sequence>
<evidence type="ECO:0000256" key="1">
    <source>
        <dbReference type="ARBA" id="ARBA00004571"/>
    </source>
</evidence>
<dbReference type="GO" id="GO:0044718">
    <property type="term" value="P:siderophore transmembrane transport"/>
    <property type="evidence" value="ECO:0007669"/>
    <property type="project" value="TreeGrafter"/>
</dbReference>
<evidence type="ECO:0000256" key="11">
    <source>
        <dbReference type="PROSITE-ProRule" id="PRU01360"/>
    </source>
</evidence>
<dbReference type="AlphaFoldDB" id="A0A4R6TV27"/>
<dbReference type="PROSITE" id="PS52016">
    <property type="entry name" value="TONB_DEPENDENT_REC_3"/>
    <property type="match status" value="1"/>
</dbReference>
<dbReference type="RefSeq" id="WP_101496044.1">
    <property type="nucleotide sequence ID" value="NZ_LNJZ01000003.1"/>
</dbReference>
<evidence type="ECO:0000256" key="10">
    <source>
        <dbReference type="ARBA" id="ARBA00023237"/>
    </source>
</evidence>
<evidence type="ECO:0000256" key="8">
    <source>
        <dbReference type="ARBA" id="ARBA00023136"/>
    </source>
</evidence>
<comment type="similarity">
    <text evidence="2">Belongs to the TonB-dependent receptor family. Hemoglobin/haptoglobin binding protein subfamily.</text>
</comment>
<evidence type="ECO:0000256" key="7">
    <source>
        <dbReference type="ARBA" id="ARBA00023077"/>
    </source>
</evidence>
<reference evidence="17 18" key="1">
    <citation type="submission" date="2019-03" db="EMBL/GenBank/DDBJ databases">
        <title>Genomic Encyclopedia of Type Strains, Phase IV (KMG-IV): sequencing the most valuable type-strain genomes for metagenomic binning, comparative biology and taxonomic classification.</title>
        <authorList>
            <person name="Goeker M."/>
        </authorList>
    </citation>
    <scope>NUCLEOTIDE SEQUENCE [LARGE SCALE GENOMIC DNA]</scope>
    <source>
        <strain evidence="17 18">DSM 28679</strain>
    </source>
</reference>
<dbReference type="InterPro" id="IPR010917">
    <property type="entry name" value="TonB_rcpt_CS"/>
</dbReference>
<evidence type="ECO:0000256" key="3">
    <source>
        <dbReference type="ARBA" id="ARBA00022448"/>
    </source>
</evidence>
<proteinExistence type="inferred from homology"/>
<evidence type="ECO:0000256" key="13">
    <source>
        <dbReference type="RuleBase" id="RU003357"/>
    </source>
</evidence>
<dbReference type="SUPFAM" id="SSF56935">
    <property type="entry name" value="Porins"/>
    <property type="match status" value="1"/>
</dbReference>
<keyword evidence="6 14" id="KW-0732">Signal</keyword>
<dbReference type="PROSITE" id="PS01156">
    <property type="entry name" value="TONB_DEPENDENT_REC_2"/>
    <property type="match status" value="1"/>
</dbReference>
<evidence type="ECO:0000256" key="14">
    <source>
        <dbReference type="SAM" id="SignalP"/>
    </source>
</evidence>
<keyword evidence="5 11" id="KW-0812">Transmembrane</keyword>
<dbReference type="InterPro" id="IPR037066">
    <property type="entry name" value="Plug_dom_sf"/>
</dbReference>
<dbReference type="PANTHER" id="PTHR30069">
    <property type="entry name" value="TONB-DEPENDENT OUTER MEMBRANE RECEPTOR"/>
    <property type="match status" value="1"/>
</dbReference>